<dbReference type="RefSeq" id="WP_070402819.1">
    <property type="nucleotide sequence ID" value="NZ_BJVW01000006.1"/>
</dbReference>
<dbReference type="OrthoDB" id="7284342at2"/>
<dbReference type="STRING" id="153496.A0U89_08410"/>
<organism evidence="1 2">
    <name type="scientific">Kozakia baliensis</name>
    <dbReference type="NCBI Taxonomy" id="153496"/>
    <lineage>
        <taxon>Bacteria</taxon>
        <taxon>Pseudomonadati</taxon>
        <taxon>Pseudomonadota</taxon>
        <taxon>Alphaproteobacteria</taxon>
        <taxon>Acetobacterales</taxon>
        <taxon>Acetobacteraceae</taxon>
        <taxon>Kozakia</taxon>
    </lineage>
</organism>
<proteinExistence type="predicted"/>
<gene>
    <name evidence="1" type="ORF">A0U89_08410</name>
</gene>
<dbReference type="PROSITE" id="PS51257">
    <property type="entry name" value="PROKAR_LIPOPROTEIN"/>
    <property type="match status" value="1"/>
</dbReference>
<dbReference type="EMBL" id="CP014674">
    <property type="protein sequence ID" value="AOX17160.1"/>
    <property type="molecule type" value="Genomic_DNA"/>
</dbReference>
<keyword evidence="2" id="KW-1185">Reference proteome</keyword>
<accession>A0A1D8UU36</accession>
<reference evidence="1 2" key="1">
    <citation type="journal article" date="2016" name="Microb. Cell Fact.">
        <title>Dissection of exopolysaccharide biosynthesis in Kozakia baliensis.</title>
        <authorList>
            <person name="Brandt J.U."/>
            <person name="Jakob F."/>
            <person name="Behr J."/>
            <person name="Geissler A.J."/>
            <person name="Vogel R.F."/>
        </authorList>
    </citation>
    <scope>NUCLEOTIDE SEQUENCE [LARGE SCALE GENOMIC DNA]</scope>
    <source>
        <strain evidence="1 2">DSM 14400</strain>
    </source>
</reference>
<protein>
    <submittedName>
        <fullName evidence="1">Uncharacterized protein</fullName>
    </submittedName>
</protein>
<dbReference type="AlphaFoldDB" id="A0A1D8UU36"/>
<name>A0A1D8UU36_9PROT</name>
<sequence>MTRLQKTARAFALLTLSGSALSLSACGQEEESAFAPTCPHVEILGEAADSYQYDGRGLDAGSLVSHASMTGLTGNCEAGPKKSVRTRISIAMDVERGPAAKEQTITLPYFIAVLHDGNIIDKKMFDVPVTFEGNASSAVLRTPVRIIDVPASPDLQQTNYALEVGFQLTHAQLDYNRAHLRPANFHEKTN</sequence>
<evidence type="ECO:0000313" key="1">
    <source>
        <dbReference type="EMBL" id="AOX17160.1"/>
    </source>
</evidence>
<evidence type="ECO:0000313" key="2">
    <source>
        <dbReference type="Proteomes" id="UP000179145"/>
    </source>
</evidence>
<dbReference type="Proteomes" id="UP000179145">
    <property type="component" value="Chromosome"/>
</dbReference>
<dbReference type="eggNOG" id="ENOG502ZCAC">
    <property type="taxonomic scope" value="Bacteria"/>
</dbReference>
<dbReference type="KEGG" id="kba:A0U89_08410"/>